<name>A0A381WTS0_9ZZZZ</name>
<feature type="non-terminal residue" evidence="1">
    <location>
        <position position="1"/>
    </location>
</feature>
<proteinExistence type="predicted"/>
<evidence type="ECO:0000313" key="1">
    <source>
        <dbReference type="EMBL" id="SVA55313.1"/>
    </source>
</evidence>
<organism evidence="1">
    <name type="scientific">marine metagenome</name>
    <dbReference type="NCBI Taxonomy" id="408172"/>
    <lineage>
        <taxon>unclassified sequences</taxon>
        <taxon>metagenomes</taxon>
        <taxon>ecological metagenomes</taxon>
    </lineage>
</organism>
<reference evidence="1" key="1">
    <citation type="submission" date="2018-05" db="EMBL/GenBank/DDBJ databases">
        <authorList>
            <person name="Lanie J.A."/>
            <person name="Ng W.-L."/>
            <person name="Kazmierczak K.M."/>
            <person name="Andrzejewski T.M."/>
            <person name="Davidsen T.M."/>
            <person name="Wayne K.J."/>
            <person name="Tettelin H."/>
            <person name="Glass J.I."/>
            <person name="Rusch D."/>
            <person name="Podicherti R."/>
            <person name="Tsui H.-C.T."/>
            <person name="Winkler M.E."/>
        </authorList>
    </citation>
    <scope>NUCLEOTIDE SEQUENCE</scope>
</reference>
<accession>A0A381WTS0</accession>
<gene>
    <name evidence="1" type="ORF">METZ01_LOCUS108167</name>
</gene>
<sequence>VRPLQPESMGKWRKWYRNGTENTIFKKSQIHNPLLLLVAGEGFEPSTFGL</sequence>
<dbReference type="AlphaFoldDB" id="A0A381WTS0"/>
<protein>
    <submittedName>
        <fullName evidence="1">Uncharacterized protein</fullName>
    </submittedName>
</protein>
<dbReference type="EMBL" id="UINC01012701">
    <property type="protein sequence ID" value="SVA55313.1"/>
    <property type="molecule type" value="Genomic_DNA"/>
</dbReference>